<comment type="caution">
    <text evidence="2">The sequence shown here is derived from an EMBL/GenBank/DDBJ whole genome shotgun (WGS) entry which is preliminary data.</text>
</comment>
<accession>A0ABW0EFV1</accession>
<feature type="transmembrane region" description="Helical" evidence="1">
    <location>
        <begin position="119"/>
        <end position="152"/>
    </location>
</feature>
<evidence type="ECO:0000313" key="2">
    <source>
        <dbReference type="EMBL" id="MFC5286253.1"/>
    </source>
</evidence>
<evidence type="ECO:0008006" key="4">
    <source>
        <dbReference type="Google" id="ProtNLM"/>
    </source>
</evidence>
<reference evidence="3" key="1">
    <citation type="journal article" date="2019" name="Int. J. Syst. Evol. Microbiol.">
        <title>The Global Catalogue of Microorganisms (GCM) 10K type strain sequencing project: providing services to taxonomists for standard genome sequencing and annotation.</title>
        <authorList>
            <consortium name="The Broad Institute Genomics Platform"/>
            <consortium name="The Broad Institute Genome Sequencing Center for Infectious Disease"/>
            <person name="Wu L."/>
            <person name="Ma J."/>
        </authorList>
    </citation>
    <scope>NUCLEOTIDE SEQUENCE [LARGE SCALE GENOMIC DNA]</scope>
    <source>
        <strain evidence="3">CCUG 59778</strain>
    </source>
</reference>
<keyword evidence="1" id="KW-0812">Transmembrane</keyword>
<dbReference type="RefSeq" id="WP_378244027.1">
    <property type="nucleotide sequence ID" value="NZ_JBHSKF010000002.1"/>
</dbReference>
<keyword evidence="1" id="KW-1133">Transmembrane helix</keyword>
<dbReference type="EMBL" id="JBHSKF010000002">
    <property type="protein sequence ID" value="MFC5286253.1"/>
    <property type="molecule type" value="Genomic_DNA"/>
</dbReference>
<proteinExistence type="predicted"/>
<evidence type="ECO:0000313" key="3">
    <source>
        <dbReference type="Proteomes" id="UP001596157"/>
    </source>
</evidence>
<keyword evidence="3" id="KW-1185">Reference proteome</keyword>
<sequence length="384" mass="39394">MDATGRGGGARWIGVVRHPMTGLVLVGVALSAVPAETVGGFLAGLLATLGGYLAGLLALQLGMLVGASAFGVAVRSVVVGVGPRVLDRSTARRAVVVRAVPVFLSVSIAPGRAPARPRMWAAAVCSAVAGVAATVAFALWWVIPAVACGLTVGHALTPRKRPASTSTGWLVVNLLRLTGDQAARLDAAPAVARTVDATLDGDLAAAESLAVRLAEEYPGLRTARAARVLVHQAHARYADGLLIAMAVLDEPDQTPAELAPFLAALAGLACDAVEAGQLDPAVGLPIADNALTSAAELGYPSHKLTGTRAQHALLTGDPATAVPLARQATQTNDDPLGRADDYATLAKALMATHDNRAAREALAEAEKTAPWWPRVAAIRQRLDV</sequence>
<name>A0ABW0EFV1_9PSEU</name>
<organism evidence="2 3">
    <name type="scientific">Actinokineospora guangxiensis</name>
    <dbReference type="NCBI Taxonomy" id="1490288"/>
    <lineage>
        <taxon>Bacteria</taxon>
        <taxon>Bacillati</taxon>
        <taxon>Actinomycetota</taxon>
        <taxon>Actinomycetes</taxon>
        <taxon>Pseudonocardiales</taxon>
        <taxon>Pseudonocardiaceae</taxon>
        <taxon>Actinokineospora</taxon>
    </lineage>
</organism>
<gene>
    <name evidence="2" type="ORF">ACFPM7_04260</name>
</gene>
<evidence type="ECO:0000256" key="1">
    <source>
        <dbReference type="SAM" id="Phobius"/>
    </source>
</evidence>
<protein>
    <recommendedName>
        <fullName evidence="4">Tetratricopeptide repeat protein</fullName>
    </recommendedName>
</protein>
<keyword evidence="1" id="KW-0472">Membrane</keyword>
<dbReference type="Proteomes" id="UP001596157">
    <property type="component" value="Unassembled WGS sequence"/>
</dbReference>
<feature type="transmembrane region" description="Helical" evidence="1">
    <location>
        <begin position="52"/>
        <end position="74"/>
    </location>
</feature>
<feature type="transmembrane region" description="Helical" evidence="1">
    <location>
        <begin position="21"/>
        <end position="46"/>
    </location>
</feature>